<dbReference type="Pfam" id="PF09537">
    <property type="entry name" value="DUF2383"/>
    <property type="match status" value="1"/>
</dbReference>
<dbReference type="InterPro" id="IPR019052">
    <property type="entry name" value="DUF2383"/>
</dbReference>
<feature type="domain" description="DUF2383" evidence="1">
    <location>
        <begin position="7"/>
        <end position="80"/>
    </location>
</feature>
<sequence>MYLKTYLRDHHSGSVAGVDGFHRVAEYHSDPEVRTAVARIAQDIEKAQDELEAIMKRFGAKPNAAKDLMAKAGEKVTRMKMNREVTKRSPLSDVVELEALMDAVHAQSRGWQILLQIDGDAGLDRGQLTDLFARARSHETELEELWLKQAPKLLLDDESPQ</sequence>
<dbReference type="InterPro" id="IPR012347">
    <property type="entry name" value="Ferritin-like"/>
</dbReference>
<dbReference type="EMBL" id="BAABLV010000036">
    <property type="protein sequence ID" value="GAA4902936.1"/>
    <property type="molecule type" value="Genomic_DNA"/>
</dbReference>
<protein>
    <recommendedName>
        <fullName evidence="1">DUF2383 domain-containing protein</fullName>
    </recommendedName>
</protein>
<dbReference type="SUPFAM" id="SSF47240">
    <property type="entry name" value="Ferritin-like"/>
    <property type="match status" value="1"/>
</dbReference>
<evidence type="ECO:0000313" key="2">
    <source>
        <dbReference type="EMBL" id="GAA4902936.1"/>
    </source>
</evidence>
<name>A0ABP9FI88_9ACTN</name>
<keyword evidence="3" id="KW-1185">Reference proteome</keyword>
<proteinExistence type="predicted"/>
<reference evidence="3" key="1">
    <citation type="journal article" date="2019" name="Int. J. Syst. Evol. Microbiol.">
        <title>The Global Catalogue of Microorganisms (GCM) 10K type strain sequencing project: providing services to taxonomists for standard genome sequencing and annotation.</title>
        <authorList>
            <consortium name="The Broad Institute Genomics Platform"/>
            <consortium name="The Broad Institute Genome Sequencing Center for Infectious Disease"/>
            <person name="Wu L."/>
            <person name="Ma J."/>
        </authorList>
    </citation>
    <scope>NUCLEOTIDE SEQUENCE [LARGE SCALE GENOMIC DNA]</scope>
    <source>
        <strain evidence="3">JCM 19125</strain>
    </source>
</reference>
<dbReference type="RefSeq" id="WP_345582829.1">
    <property type="nucleotide sequence ID" value="NZ_BAABLV010000036.1"/>
</dbReference>
<evidence type="ECO:0000313" key="3">
    <source>
        <dbReference type="Proteomes" id="UP001501521"/>
    </source>
</evidence>
<organism evidence="2 3">
    <name type="scientific">Tessaracoccus lubricantis</name>
    <dbReference type="NCBI Taxonomy" id="545543"/>
    <lineage>
        <taxon>Bacteria</taxon>
        <taxon>Bacillati</taxon>
        <taxon>Actinomycetota</taxon>
        <taxon>Actinomycetes</taxon>
        <taxon>Propionibacteriales</taxon>
        <taxon>Propionibacteriaceae</taxon>
        <taxon>Tessaracoccus</taxon>
    </lineage>
</organism>
<dbReference type="InterPro" id="IPR009078">
    <property type="entry name" value="Ferritin-like_SF"/>
</dbReference>
<evidence type="ECO:0000259" key="1">
    <source>
        <dbReference type="Pfam" id="PF09537"/>
    </source>
</evidence>
<dbReference type="Gene3D" id="1.20.1260.10">
    <property type="match status" value="1"/>
</dbReference>
<dbReference type="Proteomes" id="UP001501521">
    <property type="component" value="Unassembled WGS sequence"/>
</dbReference>
<gene>
    <name evidence="2" type="ORF">GCM10025789_22180</name>
</gene>
<accession>A0ABP9FI88</accession>
<comment type="caution">
    <text evidence="2">The sequence shown here is derived from an EMBL/GenBank/DDBJ whole genome shotgun (WGS) entry which is preliminary data.</text>
</comment>